<evidence type="ECO:0000259" key="1">
    <source>
        <dbReference type="Pfam" id="PF02900"/>
    </source>
</evidence>
<reference evidence="2 3" key="1">
    <citation type="submission" date="2018-01" db="EMBL/GenBank/DDBJ databases">
        <authorList>
            <person name="Clerissi C."/>
        </authorList>
    </citation>
    <scope>NUCLEOTIDE SEQUENCE [LARGE SCALE GENOMIC DNA]</scope>
    <source>
        <strain evidence="2">Cupriavidus taiwanensis STM 3521</strain>
    </source>
</reference>
<dbReference type="EMBL" id="OFSP01000004">
    <property type="protein sequence ID" value="SOY44392.1"/>
    <property type="molecule type" value="Genomic_DNA"/>
</dbReference>
<dbReference type="SUPFAM" id="SSF53213">
    <property type="entry name" value="LigB-like"/>
    <property type="match status" value="1"/>
</dbReference>
<comment type="caution">
    <text evidence="2">The sequence shown here is derived from an EMBL/GenBank/DDBJ whole genome shotgun (WGS) entry which is preliminary data.</text>
</comment>
<evidence type="ECO:0000313" key="3">
    <source>
        <dbReference type="Proteomes" id="UP000256297"/>
    </source>
</evidence>
<feature type="domain" description="Extradiol ring-cleavage dioxygenase class III enzyme subunit B" evidence="1">
    <location>
        <begin position="12"/>
        <end position="314"/>
    </location>
</feature>
<dbReference type="RefSeq" id="WP_116336807.1">
    <property type="nucleotide sequence ID" value="NZ_LT976856.1"/>
</dbReference>
<keyword evidence="2" id="KW-0223">Dioxygenase</keyword>
<accession>A0A975WUC6</accession>
<dbReference type="AlphaFoldDB" id="A0A975WUC6"/>
<gene>
    <name evidence="2" type="ORF">CBM2589_B120355</name>
</gene>
<dbReference type="Gene3D" id="3.40.830.10">
    <property type="entry name" value="LigB-like"/>
    <property type="match status" value="1"/>
</dbReference>
<dbReference type="GO" id="GO:0008198">
    <property type="term" value="F:ferrous iron binding"/>
    <property type="evidence" value="ECO:0007669"/>
    <property type="project" value="InterPro"/>
</dbReference>
<dbReference type="InterPro" id="IPR004183">
    <property type="entry name" value="Xdiol_dOase_suB"/>
</dbReference>
<dbReference type="GO" id="GO:0016702">
    <property type="term" value="F:oxidoreductase activity, acting on single donors with incorporation of molecular oxygen, incorporation of two atoms of oxygen"/>
    <property type="evidence" value="ECO:0007669"/>
    <property type="project" value="UniProtKB-ARBA"/>
</dbReference>
<proteinExistence type="predicted"/>
<dbReference type="Pfam" id="PF02900">
    <property type="entry name" value="LigB"/>
    <property type="match status" value="1"/>
</dbReference>
<evidence type="ECO:0000313" key="2">
    <source>
        <dbReference type="EMBL" id="SOY44392.1"/>
    </source>
</evidence>
<organism evidence="2 3">
    <name type="scientific">Cupriavidus taiwanensis</name>
    <dbReference type="NCBI Taxonomy" id="164546"/>
    <lineage>
        <taxon>Bacteria</taxon>
        <taxon>Pseudomonadati</taxon>
        <taxon>Pseudomonadota</taxon>
        <taxon>Betaproteobacteria</taxon>
        <taxon>Burkholderiales</taxon>
        <taxon>Burkholderiaceae</taxon>
        <taxon>Cupriavidus</taxon>
    </lineage>
</organism>
<dbReference type="Proteomes" id="UP000256297">
    <property type="component" value="Chromosome CBM2589_b"/>
</dbReference>
<keyword evidence="2" id="KW-0560">Oxidoreductase</keyword>
<name>A0A975WUC6_9BURK</name>
<sequence length="330" mass="36611">MTERLNSRIAAAFGVTHTPGLGNQMDRPDPAQIDRILDGFQVVRQQLADAKPDVMIAFVNDHFDMFTMRNMPAFAIGVGHTHWGPTPETQGWIQMERGTVPGHAAVATAIYESLMAQGIELLRFEEAEFVHNVLLPKKYFWPDLNIPVVPIFVNCFMPPLPTWRRAYELGLAVRSVIDARPERVALMASGGISHWPPITTSGMAADDPLLPRLRQFHRLGRETWQVDPTLPLALLEREKEMSASGRPLINVDWDVEMLARLAAGDVEYLTRLRTDEVIAQAGAGGPEMMLWVALMGAMRAAKADIVLYEAVTEWMGGVGLISYDSSLRGG</sequence>
<protein>
    <submittedName>
        <fullName evidence="2">Dioxygenase</fullName>
    </submittedName>
</protein>